<accession>G9MXI6</accession>
<dbReference type="VEuPathDB" id="FungiDB:TRIVIDRAFT_223577"/>
<organism evidence="2 3">
    <name type="scientific">Hypocrea virens (strain Gv29-8 / FGSC 10586)</name>
    <name type="common">Gliocladium virens</name>
    <name type="synonym">Trichoderma virens</name>
    <dbReference type="NCBI Taxonomy" id="413071"/>
    <lineage>
        <taxon>Eukaryota</taxon>
        <taxon>Fungi</taxon>
        <taxon>Dikarya</taxon>
        <taxon>Ascomycota</taxon>
        <taxon>Pezizomycotina</taxon>
        <taxon>Sordariomycetes</taxon>
        <taxon>Hypocreomycetidae</taxon>
        <taxon>Hypocreales</taxon>
        <taxon>Hypocreaceae</taxon>
        <taxon>Trichoderma</taxon>
    </lineage>
</organism>
<reference evidence="2 3" key="1">
    <citation type="journal article" date="2011" name="Genome Biol.">
        <title>Comparative genome sequence analysis underscores mycoparasitism as the ancestral life style of Trichoderma.</title>
        <authorList>
            <person name="Kubicek C.P."/>
            <person name="Herrera-Estrella A."/>
            <person name="Seidl-Seiboth V."/>
            <person name="Martinez D.A."/>
            <person name="Druzhinina I.S."/>
            <person name="Thon M."/>
            <person name="Zeilinger S."/>
            <person name="Casas-Flores S."/>
            <person name="Horwitz B.A."/>
            <person name="Mukherjee P.K."/>
            <person name="Mukherjee M."/>
            <person name="Kredics L."/>
            <person name="Alcaraz L.D."/>
            <person name="Aerts A."/>
            <person name="Antal Z."/>
            <person name="Atanasova L."/>
            <person name="Cervantes-Badillo M.G."/>
            <person name="Challacombe J."/>
            <person name="Chertkov O."/>
            <person name="McCluskey K."/>
            <person name="Coulpier F."/>
            <person name="Deshpande N."/>
            <person name="von Doehren H."/>
            <person name="Ebbole D.J."/>
            <person name="Esquivel-Naranjo E.U."/>
            <person name="Fekete E."/>
            <person name="Flipphi M."/>
            <person name="Glaser F."/>
            <person name="Gomez-Rodriguez E.Y."/>
            <person name="Gruber S."/>
            <person name="Han C."/>
            <person name="Henrissat B."/>
            <person name="Hermosa R."/>
            <person name="Hernandez-Onate M."/>
            <person name="Karaffa L."/>
            <person name="Kosti I."/>
            <person name="Le Crom S."/>
            <person name="Lindquist E."/>
            <person name="Lucas S."/>
            <person name="Luebeck M."/>
            <person name="Luebeck P.S."/>
            <person name="Margeot A."/>
            <person name="Metz B."/>
            <person name="Misra M."/>
            <person name="Nevalainen H."/>
            <person name="Omann M."/>
            <person name="Packer N."/>
            <person name="Perrone G."/>
            <person name="Uresti-Rivera E.E."/>
            <person name="Salamov A."/>
            <person name="Schmoll M."/>
            <person name="Seiboth B."/>
            <person name="Shapiro H."/>
            <person name="Sukno S."/>
            <person name="Tamayo-Ramos J.A."/>
            <person name="Tisch D."/>
            <person name="Wiest A."/>
            <person name="Wilkinson H.H."/>
            <person name="Zhang M."/>
            <person name="Coutinho P.M."/>
            <person name="Kenerley C.M."/>
            <person name="Monte E."/>
            <person name="Baker S.E."/>
            <person name="Grigoriev I.V."/>
        </authorList>
    </citation>
    <scope>NUCLEOTIDE SEQUENCE [LARGE SCALE GENOMIC DNA]</scope>
    <source>
        <strain evidence="3">Gv29-8 / FGSC 10586</strain>
    </source>
</reference>
<keyword evidence="3" id="KW-1185">Reference proteome</keyword>
<dbReference type="AlphaFoldDB" id="G9MXI6"/>
<proteinExistence type="predicted"/>
<dbReference type="EMBL" id="ABDF02000077">
    <property type="protein sequence ID" value="EHK20884.1"/>
    <property type="molecule type" value="Genomic_DNA"/>
</dbReference>
<keyword evidence="1" id="KW-1133">Transmembrane helix</keyword>
<comment type="caution">
    <text evidence="2">The sequence shown here is derived from an EMBL/GenBank/DDBJ whole genome shotgun (WGS) entry which is preliminary data.</text>
</comment>
<evidence type="ECO:0000313" key="3">
    <source>
        <dbReference type="Proteomes" id="UP000007115"/>
    </source>
</evidence>
<dbReference type="GeneID" id="25791781"/>
<evidence type="ECO:0000256" key="1">
    <source>
        <dbReference type="SAM" id="Phobius"/>
    </source>
</evidence>
<protein>
    <submittedName>
        <fullName evidence="2">Uncharacterized protein</fullName>
    </submittedName>
</protein>
<dbReference type="HOGENOM" id="CLU_2654823_0_0_1"/>
<dbReference type="Proteomes" id="UP000007115">
    <property type="component" value="Unassembled WGS sequence"/>
</dbReference>
<dbReference type="InParanoid" id="G9MXI6"/>
<name>G9MXI6_HYPVG</name>
<gene>
    <name evidence="2" type="ORF">TRIVIDRAFT_223577</name>
</gene>
<evidence type="ECO:0000313" key="2">
    <source>
        <dbReference type="EMBL" id="EHK20884.1"/>
    </source>
</evidence>
<feature type="transmembrane region" description="Helical" evidence="1">
    <location>
        <begin position="12"/>
        <end position="34"/>
    </location>
</feature>
<keyword evidence="1" id="KW-0472">Membrane</keyword>
<keyword evidence="1" id="KW-0812">Transmembrane</keyword>
<sequence>MTLFAELNFLARSAYIAMAGVLVAVTIMIVVNPLQQIYNFFRNPRGEPGPSPPWYELIDEHAVESDEEDEGSWLLS</sequence>
<dbReference type="RefSeq" id="XP_013955077.1">
    <property type="nucleotide sequence ID" value="XM_014099602.1"/>
</dbReference>